<dbReference type="InterPro" id="IPR012674">
    <property type="entry name" value="Calycin"/>
</dbReference>
<protein>
    <recommendedName>
        <fullName evidence="3">Apolipoprotein D</fullName>
    </recommendedName>
</protein>
<sequence>MQLLFVSIWFLNIAINVNSQNLSPGSCPSLQPPSGFLLPKYLGKWYEIARTDNIWEINLKCVTADYSLNEDGTVKVDNQGFNPRDKLSKAIGTARLTESSNLLKVKFSRFSPEAPYLIADTDFNNYAIVVSCVDVFKAFKFESAWILSRYPTLPKDTLDRLFNDLETKFGVDKKTMQLVDQSNCPVRDKQ</sequence>
<feature type="signal peptide" evidence="10">
    <location>
        <begin position="1"/>
        <end position="19"/>
    </location>
</feature>
<evidence type="ECO:0000256" key="7">
    <source>
        <dbReference type="ARBA" id="ARBA00023121"/>
    </source>
</evidence>
<keyword evidence="6 10" id="KW-0732">Signal</keyword>
<dbReference type="GO" id="GO:0005737">
    <property type="term" value="C:cytoplasm"/>
    <property type="evidence" value="ECO:0007669"/>
    <property type="project" value="TreeGrafter"/>
</dbReference>
<evidence type="ECO:0000256" key="8">
    <source>
        <dbReference type="ARBA" id="ARBA00023157"/>
    </source>
</evidence>
<dbReference type="SUPFAM" id="SSF50814">
    <property type="entry name" value="Lipocalins"/>
    <property type="match status" value="1"/>
</dbReference>
<keyword evidence="7" id="KW-0446">Lipid-binding</keyword>
<keyword evidence="9" id="KW-0325">Glycoprotein</keyword>
<dbReference type="AlphaFoldDB" id="T1K7D7"/>
<evidence type="ECO:0000256" key="9">
    <source>
        <dbReference type="ARBA" id="ARBA00023180"/>
    </source>
</evidence>
<feature type="domain" description="Lipocalin/cytosolic fatty-acid binding" evidence="11">
    <location>
        <begin position="38"/>
        <end position="179"/>
    </location>
</feature>
<keyword evidence="8" id="KW-1015">Disulfide bond</keyword>
<dbReference type="FunFam" id="2.40.128.20:FF:000003">
    <property type="entry name" value="Apolipoprotein D"/>
    <property type="match status" value="1"/>
</dbReference>
<keyword evidence="5" id="KW-0964">Secreted</keyword>
<evidence type="ECO:0000256" key="4">
    <source>
        <dbReference type="ARBA" id="ARBA00022448"/>
    </source>
</evidence>
<dbReference type="Gene3D" id="2.40.128.20">
    <property type="match status" value="1"/>
</dbReference>
<feature type="chain" id="PRO_5013436165" description="Apolipoprotein D" evidence="10">
    <location>
        <begin position="20"/>
        <end position="190"/>
    </location>
</feature>
<gene>
    <name evidence="12" type="primary">107361171</name>
</gene>
<dbReference type="OMA" id="AQTYRWG"/>
<dbReference type="Pfam" id="PF08212">
    <property type="entry name" value="Lipocalin_2"/>
    <property type="match status" value="1"/>
</dbReference>
<dbReference type="GO" id="GO:0005576">
    <property type="term" value="C:extracellular region"/>
    <property type="evidence" value="ECO:0007669"/>
    <property type="project" value="UniProtKB-SubCell"/>
</dbReference>
<dbReference type="GO" id="GO:0006629">
    <property type="term" value="P:lipid metabolic process"/>
    <property type="evidence" value="ECO:0007669"/>
    <property type="project" value="TreeGrafter"/>
</dbReference>
<dbReference type="PRINTS" id="PR00179">
    <property type="entry name" value="LIPOCALIN"/>
</dbReference>
<dbReference type="PANTHER" id="PTHR10612">
    <property type="entry name" value="APOLIPOPROTEIN D"/>
    <property type="match status" value="1"/>
</dbReference>
<dbReference type="PANTHER" id="PTHR10612:SF34">
    <property type="entry name" value="APOLIPOPROTEIN D"/>
    <property type="match status" value="1"/>
</dbReference>
<organism evidence="12 13">
    <name type="scientific">Tetranychus urticae</name>
    <name type="common">Two-spotted spider mite</name>
    <dbReference type="NCBI Taxonomy" id="32264"/>
    <lineage>
        <taxon>Eukaryota</taxon>
        <taxon>Metazoa</taxon>
        <taxon>Ecdysozoa</taxon>
        <taxon>Arthropoda</taxon>
        <taxon>Chelicerata</taxon>
        <taxon>Arachnida</taxon>
        <taxon>Acari</taxon>
        <taxon>Acariformes</taxon>
        <taxon>Trombidiformes</taxon>
        <taxon>Prostigmata</taxon>
        <taxon>Eleutherengona</taxon>
        <taxon>Raphignathae</taxon>
        <taxon>Tetranychoidea</taxon>
        <taxon>Tetranychidae</taxon>
        <taxon>Tetranychus</taxon>
    </lineage>
</organism>
<keyword evidence="13" id="KW-1185">Reference proteome</keyword>
<dbReference type="eggNOG" id="KOG4824">
    <property type="taxonomic scope" value="Eukaryota"/>
</dbReference>
<evidence type="ECO:0000313" key="12">
    <source>
        <dbReference type="EnsemblMetazoa" id="tetur06g03860.1"/>
    </source>
</evidence>
<proteinExistence type="inferred from homology"/>
<evidence type="ECO:0000256" key="10">
    <source>
        <dbReference type="PIRNR" id="PIRNR036893"/>
    </source>
</evidence>
<dbReference type="Proteomes" id="UP000015104">
    <property type="component" value="Unassembled WGS sequence"/>
</dbReference>
<dbReference type="InterPro" id="IPR022271">
    <property type="entry name" value="Lipocalin_ApoD"/>
</dbReference>
<dbReference type="PIRSF" id="PIRSF036893">
    <property type="entry name" value="Lipocalin_ApoD"/>
    <property type="match status" value="1"/>
</dbReference>
<dbReference type="OrthoDB" id="10048091at2759"/>
<name>T1K7D7_TETUR</name>
<evidence type="ECO:0000256" key="3">
    <source>
        <dbReference type="ARBA" id="ARBA00019890"/>
    </source>
</evidence>
<dbReference type="InterPro" id="IPR000566">
    <property type="entry name" value="Lipocln_cytosolic_FA-bd_dom"/>
</dbReference>
<reference evidence="13" key="1">
    <citation type="submission" date="2011-08" db="EMBL/GenBank/DDBJ databases">
        <authorList>
            <person name="Rombauts S."/>
        </authorList>
    </citation>
    <scope>NUCLEOTIDE SEQUENCE</scope>
    <source>
        <strain evidence="13">London</strain>
    </source>
</reference>
<evidence type="ECO:0000256" key="6">
    <source>
        <dbReference type="ARBA" id="ARBA00022729"/>
    </source>
</evidence>
<reference evidence="12" key="2">
    <citation type="submission" date="2015-06" db="UniProtKB">
        <authorList>
            <consortium name="EnsemblMetazoa"/>
        </authorList>
    </citation>
    <scope>IDENTIFICATION</scope>
</reference>
<dbReference type="HOGENOM" id="CLU_068449_2_1_1"/>
<dbReference type="InterPro" id="IPR002446">
    <property type="entry name" value="Lipocalin_bac"/>
</dbReference>
<dbReference type="GO" id="GO:0000302">
    <property type="term" value="P:response to reactive oxygen species"/>
    <property type="evidence" value="ECO:0007669"/>
    <property type="project" value="TreeGrafter"/>
</dbReference>
<evidence type="ECO:0000256" key="5">
    <source>
        <dbReference type="ARBA" id="ARBA00022525"/>
    </source>
</evidence>
<keyword evidence="4" id="KW-0813">Transport</keyword>
<dbReference type="EnsemblMetazoa" id="tetur06g03860.1">
    <property type="protein sequence ID" value="tetur06g03860.1"/>
    <property type="gene ID" value="tetur06g03860"/>
</dbReference>
<dbReference type="CDD" id="cd19437">
    <property type="entry name" value="lipocalin_apoD-like"/>
    <property type="match status" value="1"/>
</dbReference>
<evidence type="ECO:0000313" key="13">
    <source>
        <dbReference type="Proteomes" id="UP000015104"/>
    </source>
</evidence>
<dbReference type="EMBL" id="CAEY01001803">
    <property type="status" value="NOT_ANNOTATED_CDS"/>
    <property type="molecule type" value="Genomic_DNA"/>
</dbReference>
<evidence type="ECO:0000256" key="2">
    <source>
        <dbReference type="ARBA" id="ARBA00006889"/>
    </source>
</evidence>
<dbReference type="KEGG" id="tut:107361171"/>
<comment type="subcellular location">
    <subcellularLocation>
        <location evidence="1">Secreted</location>
    </subcellularLocation>
</comment>
<comment type="similarity">
    <text evidence="2 10">Belongs to the calycin superfamily. Lipocalin family.</text>
</comment>
<evidence type="ECO:0000256" key="1">
    <source>
        <dbReference type="ARBA" id="ARBA00004613"/>
    </source>
</evidence>
<dbReference type="PRINTS" id="PR01171">
    <property type="entry name" value="BCTLIPOCALIN"/>
</dbReference>
<accession>T1K7D7</accession>
<dbReference type="GO" id="GO:0008289">
    <property type="term" value="F:lipid binding"/>
    <property type="evidence" value="ECO:0007669"/>
    <property type="project" value="UniProtKB-KW"/>
</dbReference>
<evidence type="ECO:0000259" key="11">
    <source>
        <dbReference type="Pfam" id="PF08212"/>
    </source>
</evidence>